<dbReference type="SUPFAM" id="SSF89733">
    <property type="entry name" value="L-sulfolactate dehydrogenase-like"/>
    <property type="match status" value="1"/>
</dbReference>
<evidence type="ECO:0000256" key="1">
    <source>
        <dbReference type="ARBA" id="ARBA00006056"/>
    </source>
</evidence>
<comment type="caution">
    <text evidence="3">The sequence shown here is derived from an EMBL/GenBank/DDBJ whole genome shotgun (WGS) entry which is preliminary data.</text>
</comment>
<dbReference type="Pfam" id="PF02615">
    <property type="entry name" value="Ldh_2"/>
    <property type="match status" value="1"/>
</dbReference>
<dbReference type="InterPro" id="IPR036111">
    <property type="entry name" value="Mal/L-sulfo/L-lacto_DH-like_sf"/>
</dbReference>
<organism evidence="3 4">
    <name type="scientific">Rhizobium mongolense</name>
    <dbReference type="NCBI Taxonomy" id="57676"/>
    <lineage>
        <taxon>Bacteria</taxon>
        <taxon>Pseudomonadati</taxon>
        <taxon>Pseudomonadota</taxon>
        <taxon>Alphaproteobacteria</taxon>
        <taxon>Hyphomicrobiales</taxon>
        <taxon>Rhizobiaceae</taxon>
        <taxon>Rhizobium/Agrobacterium group</taxon>
        <taxon>Rhizobium</taxon>
    </lineage>
</organism>
<dbReference type="EMBL" id="JACIGM010000013">
    <property type="protein sequence ID" value="MBB4277594.1"/>
    <property type="molecule type" value="Genomic_DNA"/>
</dbReference>
<evidence type="ECO:0000256" key="2">
    <source>
        <dbReference type="ARBA" id="ARBA00023002"/>
    </source>
</evidence>
<gene>
    <name evidence="3" type="ORF">GGE12_005401</name>
</gene>
<dbReference type="InterPro" id="IPR003767">
    <property type="entry name" value="Malate/L-lactate_DH-like"/>
</dbReference>
<dbReference type="AlphaFoldDB" id="A0A7W6WH99"/>
<dbReference type="PANTHER" id="PTHR11091">
    <property type="entry name" value="OXIDOREDUCTASE-RELATED"/>
    <property type="match status" value="1"/>
</dbReference>
<name>A0A7W6WH99_9HYPH</name>
<reference evidence="3 4" key="1">
    <citation type="submission" date="2020-08" db="EMBL/GenBank/DDBJ databases">
        <title>Genomic Encyclopedia of Type Strains, Phase IV (KMG-V): Genome sequencing to study the core and pangenomes of soil and plant-associated prokaryotes.</title>
        <authorList>
            <person name="Whitman W."/>
        </authorList>
    </citation>
    <scope>NUCLEOTIDE SEQUENCE [LARGE SCALE GENOMIC DNA]</scope>
    <source>
        <strain evidence="3 4">SEMIA 402</strain>
    </source>
</reference>
<dbReference type="Proteomes" id="UP000533641">
    <property type="component" value="Unassembled WGS sequence"/>
</dbReference>
<accession>A0A7W6WH99</accession>
<dbReference type="InterPro" id="IPR043144">
    <property type="entry name" value="Mal/L-sulf/L-lact_DH-like_ah"/>
</dbReference>
<dbReference type="RefSeq" id="WP_183928191.1">
    <property type="nucleotide sequence ID" value="NZ_JACIGM010000013.1"/>
</dbReference>
<dbReference type="PANTHER" id="PTHR11091:SF0">
    <property type="entry name" value="MALATE DEHYDROGENASE"/>
    <property type="match status" value="1"/>
</dbReference>
<dbReference type="GO" id="GO:0047125">
    <property type="term" value="F:delta1-piperideine-2-carboxylate reductase activity"/>
    <property type="evidence" value="ECO:0007669"/>
    <property type="project" value="UniProtKB-EC"/>
</dbReference>
<comment type="similarity">
    <text evidence="1">Belongs to the LDH2/MDH2 oxidoreductase family.</text>
</comment>
<dbReference type="InterPro" id="IPR043143">
    <property type="entry name" value="Mal/L-sulf/L-lact_DH-like_NADP"/>
</dbReference>
<protein>
    <submittedName>
        <fullName evidence="3">Delta1-piperideine-2-carboxylate reductase</fullName>
        <ecNumber evidence="3">1.5.1.21</ecNumber>
    </submittedName>
</protein>
<evidence type="ECO:0000313" key="4">
    <source>
        <dbReference type="Proteomes" id="UP000533641"/>
    </source>
</evidence>
<proteinExistence type="inferred from homology"/>
<sequence>MTHEQQHVRVKFDALRSLLVLIFLKHGTSQFVADILAANCAGCERDGAISHGIFRIPGYLASLDTGWVDGKAEPEISMVSPSFIRIDAHNGFAQPALAVAADAIDAAVKATGIAIVATRNSHHFSALWPDVEPFARRGLMAITFVNGLANVVPHGGRAPVYGTNPIAFATPVAGADPLVVDQATSVMANGEVRLHALANRSLPEGTGVDHNGTPSSDPHAVLAGGALNTFGGYKGSSIALMVELMAGALTGGQLSFENDFGDFVGAQTPKAGQLLIVIDPERGGNNDFAKRVGLLCDRLIDAGQERLPGARRYENRRQSTLFGIPVSEEKFLELKTLARN</sequence>
<dbReference type="EC" id="1.5.1.21" evidence="3"/>
<keyword evidence="2 3" id="KW-0560">Oxidoreductase</keyword>
<dbReference type="Gene3D" id="1.10.1530.10">
    <property type="match status" value="1"/>
</dbReference>
<dbReference type="Gene3D" id="3.30.1370.60">
    <property type="entry name" value="Hypothetical oxidoreductase yiak, domain 2"/>
    <property type="match status" value="1"/>
</dbReference>
<evidence type="ECO:0000313" key="3">
    <source>
        <dbReference type="EMBL" id="MBB4277594.1"/>
    </source>
</evidence>